<dbReference type="InterPro" id="IPR000157">
    <property type="entry name" value="TIR_dom"/>
</dbReference>
<feature type="region of interest" description="Disordered" evidence="1">
    <location>
        <begin position="1"/>
        <end position="30"/>
    </location>
</feature>
<dbReference type="InterPro" id="IPR035897">
    <property type="entry name" value="Toll_tir_struct_dom_sf"/>
</dbReference>
<proteinExistence type="predicted"/>
<comment type="caution">
    <text evidence="3">The sequence shown here is derived from an EMBL/GenBank/DDBJ whole genome shotgun (WGS) entry which is preliminary data.</text>
</comment>
<protein>
    <submittedName>
        <fullName evidence="3">TIR-like protein FxsC</fullName>
    </submittedName>
</protein>
<dbReference type="EMBL" id="JARAWJ010000022">
    <property type="protein sequence ID" value="MDX3040793.1"/>
    <property type="molecule type" value="Genomic_DNA"/>
</dbReference>
<dbReference type="RefSeq" id="WP_234442663.1">
    <property type="nucleotide sequence ID" value="NZ_JABXWG010000013.1"/>
</dbReference>
<dbReference type="Proteomes" id="UP001282474">
    <property type="component" value="Unassembled WGS sequence"/>
</dbReference>
<dbReference type="SUPFAM" id="SSF52200">
    <property type="entry name" value="Toll/Interleukin receptor TIR domain"/>
    <property type="match status" value="1"/>
</dbReference>
<evidence type="ECO:0000313" key="3">
    <source>
        <dbReference type="EMBL" id="MDX3040793.1"/>
    </source>
</evidence>
<evidence type="ECO:0000259" key="2">
    <source>
        <dbReference type="Pfam" id="PF13676"/>
    </source>
</evidence>
<dbReference type="InterPro" id="IPR047603">
    <property type="entry name" value="FxsC_N"/>
</dbReference>
<dbReference type="NCBIfam" id="NF040588">
    <property type="entry name" value="FxsC_Nterm"/>
    <property type="match status" value="1"/>
</dbReference>
<dbReference type="Pfam" id="PF13676">
    <property type="entry name" value="TIR_2"/>
    <property type="match status" value="1"/>
</dbReference>
<organism evidence="3 4">
    <name type="scientific">Streptomyces caniscabiei</name>
    <dbReference type="NCBI Taxonomy" id="2746961"/>
    <lineage>
        <taxon>Bacteria</taxon>
        <taxon>Bacillati</taxon>
        <taxon>Actinomycetota</taxon>
        <taxon>Actinomycetes</taxon>
        <taxon>Kitasatosporales</taxon>
        <taxon>Streptomycetaceae</taxon>
        <taxon>Streptomyces</taxon>
    </lineage>
</organism>
<accession>A0ABU4MUB2</accession>
<evidence type="ECO:0000256" key="1">
    <source>
        <dbReference type="SAM" id="MobiDB-lite"/>
    </source>
</evidence>
<reference evidence="3 4" key="1">
    <citation type="journal article" date="2023" name="Microb. Genom.">
        <title>Mesoterricola silvestris gen. nov., sp. nov., Mesoterricola sediminis sp. nov., Geothrix oryzae sp. nov., Geothrix edaphica sp. nov., Geothrix rubra sp. nov., and Geothrix limicola sp. nov., six novel members of Acidobacteriota isolated from soils.</title>
        <authorList>
            <person name="Weisberg A.J."/>
            <person name="Pearce E."/>
            <person name="Kramer C.G."/>
            <person name="Chang J.H."/>
            <person name="Clarke C.R."/>
        </authorList>
    </citation>
    <scope>NUCLEOTIDE SEQUENCE [LARGE SCALE GENOMIC DNA]</scope>
    <source>
        <strain evidence="3 4">NE20-4-1</strain>
    </source>
</reference>
<gene>
    <name evidence="3" type="ORF">PV383_26945</name>
</gene>
<feature type="domain" description="TIR" evidence="2">
    <location>
        <begin position="83"/>
        <end position="157"/>
    </location>
</feature>
<evidence type="ECO:0000313" key="4">
    <source>
        <dbReference type="Proteomes" id="UP001282474"/>
    </source>
</evidence>
<dbReference type="Gene3D" id="3.40.50.10140">
    <property type="entry name" value="Toll/interleukin-1 receptor homology (TIR) domain"/>
    <property type="match status" value="1"/>
</dbReference>
<keyword evidence="4" id="KW-1185">Reference proteome</keyword>
<sequence length="235" mass="26287">MLGAGRPEVGDGGGKGESMVHPASQATPASVSSDPYVFFMSYARLPAGARAKKDPSTVALEQFHTHLCSDIMQLTDHDGVESPGFLDQSIDLGENWQSRLEHALATCRVFVPVYTSRYFTREWCGKEWDAFARRQEEQLRTRPYTGNAIIPVLWVGQQHLTLPPVAKKVQFARHDLGEDYLGSGFYGLKKAGRHARYRSSVWALAQRIVNVAQQTSLEPCDVELFKDLRNVFEGE</sequence>
<name>A0ABU4MUB2_9ACTN</name>